<evidence type="ECO:0000313" key="1">
    <source>
        <dbReference type="EMBL" id="ETO11301.1"/>
    </source>
</evidence>
<comment type="caution">
    <text evidence="1">The sequence shown here is derived from an EMBL/GenBank/DDBJ whole genome shotgun (WGS) entry which is preliminary data.</text>
</comment>
<sequence length="138" mass="16316">MLQCKRLLITHNTLYPKCTSWHYINLDQIAFNQFRLHPYQLELQCAKFFLEEDTIPVDRLELLQNVFNEHKATEKTSKQEKSFLNVQPPSLTISEALELIIKMERGRQGVMSANIQKVTFFFVVNLLFFSDFSTRKLE</sequence>
<name>X6MCB5_RETFI</name>
<protein>
    <submittedName>
        <fullName evidence="1">ATPase, AAA family protein</fullName>
    </submittedName>
</protein>
<proteinExistence type="predicted"/>
<dbReference type="AlphaFoldDB" id="X6MCB5"/>
<keyword evidence="2" id="KW-1185">Reference proteome</keyword>
<organism evidence="1 2">
    <name type="scientific">Reticulomyxa filosa</name>
    <dbReference type="NCBI Taxonomy" id="46433"/>
    <lineage>
        <taxon>Eukaryota</taxon>
        <taxon>Sar</taxon>
        <taxon>Rhizaria</taxon>
        <taxon>Retaria</taxon>
        <taxon>Foraminifera</taxon>
        <taxon>Monothalamids</taxon>
        <taxon>Reticulomyxidae</taxon>
        <taxon>Reticulomyxa</taxon>
    </lineage>
</organism>
<accession>X6MCB5</accession>
<evidence type="ECO:0000313" key="2">
    <source>
        <dbReference type="Proteomes" id="UP000023152"/>
    </source>
</evidence>
<dbReference type="Proteomes" id="UP000023152">
    <property type="component" value="Unassembled WGS sequence"/>
</dbReference>
<dbReference type="EMBL" id="ASPP01022584">
    <property type="protein sequence ID" value="ETO11301.1"/>
    <property type="molecule type" value="Genomic_DNA"/>
</dbReference>
<dbReference type="OrthoDB" id="3046016at2759"/>
<gene>
    <name evidence="1" type="ORF">RFI_26077</name>
</gene>
<reference evidence="1 2" key="1">
    <citation type="journal article" date="2013" name="Curr. Biol.">
        <title>The Genome of the Foraminiferan Reticulomyxa filosa.</title>
        <authorList>
            <person name="Glockner G."/>
            <person name="Hulsmann N."/>
            <person name="Schleicher M."/>
            <person name="Noegel A.A."/>
            <person name="Eichinger L."/>
            <person name="Gallinger C."/>
            <person name="Pawlowski J."/>
            <person name="Sierra R."/>
            <person name="Euteneuer U."/>
            <person name="Pillet L."/>
            <person name="Moustafa A."/>
            <person name="Platzer M."/>
            <person name="Groth M."/>
            <person name="Szafranski K."/>
            <person name="Schliwa M."/>
        </authorList>
    </citation>
    <scope>NUCLEOTIDE SEQUENCE [LARGE SCALE GENOMIC DNA]</scope>
</reference>